<feature type="region of interest" description="Disordered" evidence="1">
    <location>
        <begin position="121"/>
        <end position="152"/>
    </location>
</feature>
<dbReference type="OrthoDB" id="548295at2759"/>
<protein>
    <recommendedName>
        <fullName evidence="2">PIN domain-containing protein</fullName>
    </recommendedName>
</protein>
<gene>
    <name evidence="3" type="ORF">B7P43_G04013</name>
</gene>
<keyword evidence="4" id="KW-1185">Reference proteome</keyword>
<dbReference type="PANTHER" id="PTHR16161:SF0">
    <property type="entry name" value="TRANSCRIPTIONAL PROTEIN SWT1"/>
    <property type="match status" value="1"/>
</dbReference>
<dbReference type="InParanoid" id="A0A2J7RC71"/>
<dbReference type="InterPro" id="IPR002716">
    <property type="entry name" value="PIN_dom"/>
</dbReference>
<comment type="caution">
    <text evidence="3">The sequence shown here is derived from an EMBL/GenBank/DDBJ whole genome shotgun (WGS) entry which is preliminary data.</text>
</comment>
<dbReference type="Proteomes" id="UP000235965">
    <property type="component" value="Unassembled WGS sequence"/>
</dbReference>
<sequence>MHSDFDYETLPPKKIKIIYERNCHNSSDNLIEMLSSNDRNSQLVLPTTQTENNSSTSSGNGANLKKDGIQHRFKSKIQNIPNLENAAANATLRVHKTIKRKRRACGSGLAAKRLKELQARLAEERARKGTSEDRKSEEYPKGIQKVGSHTTSSLGFSKCGATKLLEALQRKEIPECNMCPKQRCLQTDSLPSKKQHESRGRCLELEDRSPPCDINTCTRYNSDDKRFLDQNLSTRHPHLMNAEETPEDELMEWEPIEDEKILSHIQEVRAQIQQDSGINLDDRENVDYGRNSIFSADGKQQWFIVLDTNILISSLKYIEELRDTNFKGLGFPVLVIPWQVLQELDILKDGKCSKSSALSAKARSAVSFLHFNFMSEHPRIRGQPASYSIPNAFQTEVPDDAIIHCCLLIAQRTNRVILLSNDKNLCNKAIINGIKAYERAEIQQELEQLSSESVHQVQIQSSSGNELPNGNMDITEPIKVLESEMYKVYDISWKIIVAVKPPWTLSDIIVCLLKHWIAVFSFVLPAGIKSTLEFLNRVFGNATQSKCYGYSLHEVRTVLQASLRLCMGIKPSEYRNLVSTCVTNIERLQKYCE</sequence>
<organism evidence="3 4">
    <name type="scientific">Cryptotermes secundus</name>
    <dbReference type="NCBI Taxonomy" id="105785"/>
    <lineage>
        <taxon>Eukaryota</taxon>
        <taxon>Metazoa</taxon>
        <taxon>Ecdysozoa</taxon>
        <taxon>Arthropoda</taxon>
        <taxon>Hexapoda</taxon>
        <taxon>Insecta</taxon>
        <taxon>Pterygota</taxon>
        <taxon>Neoptera</taxon>
        <taxon>Polyneoptera</taxon>
        <taxon>Dictyoptera</taxon>
        <taxon>Blattodea</taxon>
        <taxon>Blattoidea</taxon>
        <taxon>Termitoidae</taxon>
        <taxon>Kalotermitidae</taxon>
        <taxon>Cryptotermitinae</taxon>
        <taxon>Cryptotermes</taxon>
    </lineage>
</organism>
<dbReference type="Pfam" id="PF13638">
    <property type="entry name" value="PIN_4"/>
    <property type="match status" value="1"/>
</dbReference>
<evidence type="ECO:0000313" key="4">
    <source>
        <dbReference type="Proteomes" id="UP000235965"/>
    </source>
</evidence>
<dbReference type="Gene3D" id="3.40.50.1010">
    <property type="entry name" value="5'-nuclease"/>
    <property type="match status" value="1"/>
</dbReference>
<evidence type="ECO:0000259" key="2">
    <source>
        <dbReference type="SMART" id="SM00670"/>
    </source>
</evidence>
<feature type="domain" description="PIN" evidence="2">
    <location>
        <begin position="302"/>
        <end position="427"/>
    </location>
</feature>
<name>A0A2J7RC71_9NEOP</name>
<evidence type="ECO:0000313" key="3">
    <source>
        <dbReference type="EMBL" id="PNF38437.1"/>
    </source>
</evidence>
<dbReference type="EMBL" id="NEVH01005885">
    <property type="protein sequence ID" value="PNF38437.1"/>
    <property type="molecule type" value="Genomic_DNA"/>
</dbReference>
<dbReference type="PANTHER" id="PTHR16161">
    <property type="entry name" value="TRANSCRIPTIONAL PROTEIN SWT1"/>
    <property type="match status" value="1"/>
</dbReference>
<dbReference type="SMART" id="SM00670">
    <property type="entry name" value="PINc"/>
    <property type="match status" value="1"/>
</dbReference>
<dbReference type="CDD" id="cd18727">
    <property type="entry name" value="PIN_Swt1-like"/>
    <property type="match status" value="1"/>
</dbReference>
<reference evidence="3 4" key="1">
    <citation type="submission" date="2017-12" db="EMBL/GenBank/DDBJ databases">
        <title>Hemimetabolous genomes reveal molecular basis of termite eusociality.</title>
        <authorList>
            <person name="Harrison M.C."/>
            <person name="Jongepier E."/>
            <person name="Robertson H.M."/>
            <person name="Arning N."/>
            <person name="Bitard-Feildel T."/>
            <person name="Chao H."/>
            <person name="Childers C.P."/>
            <person name="Dinh H."/>
            <person name="Doddapaneni H."/>
            <person name="Dugan S."/>
            <person name="Gowin J."/>
            <person name="Greiner C."/>
            <person name="Han Y."/>
            <person name="Hu H."/>
            <person name="Hughes D.S.T."/>
            <person name="Huylmans A.-K."/>
            <person name="Kemena C."/>
            <person name="Kremer L.P.M."/>
            <person name="Lee S.L."/>
            <person name="Lopez-Ezquerra A."/>
            <person name="Mallet L."/>
            <person name="Monroy-Kuhn J.M."/>
            <person name="Moser A."/>
            <person name="Murali S.C."/>
            <person name="Muzny D.M."/>
            <person name="Otani S."/>
            <person name="Piulachs M.-D."/>
            <person name="Poelchau M."/>
            <person name="Qu J."/>
            <person name="Schaub F."/>
            <person name="Wada-Katsumata A."/>
            <person name="Worley K.C."/>
            <person name="Xie Q."/>
            <person name="Ylla G."/>
            <person name="Poulsen M."/>
            <person name="Gibbs R.A."/>
            <person name="Schal C."/>
            <person name="Richards S."/>
            <person name="Belles X."/>
            <person name="Korb J."/>
            <person name="Bornberg-Bauer E."/>
        </authorList>
    </citation>
    <scope>NUCLEOTIDE SEQUENCE [LARGE SCALE GENOMIC DNA]</scope>
    <source>
        <tissue evidence="3">Whole body</tissue>
    </source>
</reference>
<accession>A0A2J7RC71</accession>
<evidence type="ECO:0000256" key="1">
    <source>
        <dbReference type="SAM" id="MobiDB-lite"/>
    </source>
</evidence>
<dbReference type="InterPro" id="IPR029060">
    <property type="entry name" value="PIN-like_dom_sf"/>
</dbReference>
<dbReference type="SUPFAM" id="SSF88723">
    <property type="entry name" value="PIN domain-like"/>
    <property type="match status" value="1"/>
</dbReference>
<proteinExistence type="predicted"/>
<dbReference type="GO" id="GO:0005634">
    <property type="term" value="C:nucleus"/>
    <property type="evidence" value="ECO:0007669"/>
    <property type="project" value="TreeGrafter"/>
</dbReference>
<dbReference type="InterPro" id="IPR052626">
    <property type="entry name" value="SWT1_Regulator"/>
</dbReference>
<feature type="compositionally biased region" description="Basic and acidic residues" evidence="1">
    <location>
        <begin position="121"/>
        <end position="140"/>
    </location>
</feature>
<dbReference type="AlphaFoldDB" id="A0A2J7RC71"/>